<name>A0A1X0B7J1_9MYCO</name>
<evidence type="ECO:0000313" key="3">
    <source>
        <dbReference type="Proteomes" id="UP000192448"/>
    </source>
</evidence>
<comment type="caution">
    <text evidence="2">The sequence shown here is derived from an EMBL/GenBank/DDBJ whole genome shotgun (WGS) entry which is preliminary data.</text>
</comment>
<feature type="region of interest" description="Disordered" evidence="1">
    <location>
        <begin position="320"/>
        <end position="365"/>
    </location>
</feature>
<dbReference type="RefSeq" id="WP_083161960.1">
    <property type="nucleotide sequence ID" value="NZ_MVHF01000004.1"/>
</dbReference>
<evidence type="ECO:0000256" key="1">
    <source>
        <dbReference type="SAM" id="MobiDB-lite"/>
    </source>
</evidence>
<evidence type="ECO:0000313" key="2">
    <source>
        <dbReference type="EMBL" id="ORA38304.1"/>
    </source>
</evidence>
<dbReference type="Proteomes" id="UP000192448">
    <property type="component" value="Unassembled WGS sequence"/>
</dbReference>
<sequence length="827" mass="86956">MFFPGRDEALSHTIKAETAISDLYAEAIRRWAPDVQAAVLPSLTAAAAGEQLPPDPDAVAQQQPSWETAATAVIVAGLAVLWAVAVYETLSGLAGVVPSIGGDGGDERPPVPDIDDAVIDIISASVRQSRAEVNDAVAYVQATPSLAAARDDLLSSKREDIFTSTPKAVRAKVTAAISDPVLTVSVIPEDRSAVLQAEAAKVLQPSSAVMREIARGGGYQAAGVMNHAVVAAAVASARESGEELEKTWICTIDGKTRPTHWAADGQRVPLAGRFTVGADQLFVPGDPAGSPAEVKNCRCRVGILAADEEIPDEVDRHTERLNGRDSVQVNRQGSQADEIRRRADSGNVRARDDPNGIGQVASGGWAAPSEQEYDMTTPVIGGPTKAELSAFAADGGDTTDAETYLTFTDALFAVTGTPTDDRRMLAADIELSMRDTPMPLQWCEKMEGGHYGSVTVGVIEAIDFKNGQVLASGYMLNNENALKAMDLVAHGVCNPSVDLANATATWTYEDGTIVTDENYDPELPIYETVTEATLTAATIVAIPAFGQTRIALNADRESRDTALVASAAAKFQPRVYDPALFSDPKLTGPTQLTMDPQTGRIYGHIADFKEKHRSVGLGHISPPHSQTGYAHFHTSPPVHLSDGSHLPVGRLTVGIGHAPTSGVSNAEAQAHYDNAEACFALVRAGEDAHGIWVSGVAAPWATPEKIEMGLAAPLSGDWRPYGGALELVAALAVNTPGFLCRATTDSRGNPLSLVASMSPRSGAPARPVLSREDIKAAVAEALADSQQAAELAQRRDAVLARAFAAVGDPPAELTPTERIGQMLAGRA</sequence>
<evidence type="ECO:0008006" key="4">
    <source>
        <dbReference type="Google" id="ProtNLM"/>
    </source>
</evidence>
<organism evidence="2 3">
    <name type="scientific">Mycobacterium aquaticum</name>
    <dbReference type="NCBI Taxonomy" id="1927124"/>
    <lineage>
        <taxon>Bacteria</taxon>
        <taxon>Bacillati</taxon>
        <taxon>Actinomycetota</taxon>
        <taxon>Actinomycetes</taxon>
        <taxon>Mycobacteriales</taxon>
        <taxon>Mycobacteriaceae</taxon>
        <taxon>Mycobacterium</taxon>
    </lineage>
</organism>
<keyword evidence="3" id="KW-1185">Reference proteome</keyword>
<proteinExistence type="predicted"/>
<dbReference type="STRING" id="1927124.BST13_05765"/>
<dbReference type="AlphaFoldDB" id="A0A1X0B7J1"/>
<gene>
    <name evidence="2" type="ORF">BST13_05765</name>
</gene>
<feature type="compositionally biased region" description="Basic and acidic residues" evidence="1">
    <location>
        <begin position="337"/>
        <end position="354"/>
    </location>
</feature>
<accession>A0A1X0B7J1</accession>
<feature type="compositionally biased region" description="Polar residues" evidence="1">
    <location>
        <begin position="325"/>
        <end position="335"/>
    </location>
</feature>
<protein>
    <recommendedName>
        <fullName evidence="4">Phage head morphogenesis domain-containing protein</fullName>
    </recommendedName>
</protein>
<reference evidence="2 3" key="1">
    <citation type="submission" date="2017-02" db="EMBL/GenBank/DDBJ databases">
        <title>The new phylogeny of genus Mycobacterium.</title>
        <authorList>
            <person name="Tortoli E."/>
            <person name="Trovato A."/>
            <person name="Cirillo D.M."/>
        </authorList>
    </citation>
    <scope>NUCLEOTIDE SEQUENCE [LARGE SCALE GENOMIC DNA]</scope>
    <source>
        <strain evidence="2 3">RW6</strain>
    </source>
</reference>
<dbReference type="EMBL" id="MVHF01000004">
    <property type="protein sequence ID" value="ORA38304.1"/>
    <property type="molecule type" value="Genomic_DNA"/>
</dbReference>
<dbReference type="OrthoDB" id="3311507at2"/>